<organism evidence="1 2">
    <name type="scientific">Bifidobacterium breve MCC 1128</name>
    <dbReference type="NCBI Taxonomy" id="1365965"/>
    <lineage>
        <taxon>Bacteria</taxon>
        <taxon>Bacillati</taxon>
        <taxon>Actinomycetota</taxon>
        <taxon>Actinomycetes</taxon>
        <taxon>Bifidobacteriales</taxon>
        <taxon>Bifidobacteriaceae</taxon>
        <taxon>Bifidobacterium</taxon>
    </lineage>
</organism>
<dbReference type="EMBL" id="AVQD01000003">
    <property type="protein sequence ID" value="KOA42987.1"/>
    <property type="molecule type" value="Genomic_DNA"/>
</dbReference>
<protein>
    <submittedName>
        <fullName evidence="1">Uncharacterized protein</fullName>
    </submittedName>
</protein>
<name>A0A0L7B686_BIFBR</name>
<proteinExistence type="predicted"/>
<comment type="caution">
    <text evidence="1">The sequence shown here is derived from an EMBL/GenBank/DDBJ whole genome shotgun (WGS) entry which is preliminary data.</text>
</comment>
<gene>
    <name evidence="1" type="ORF">BBM1128_02140</name>
</gene>
<accession>A0A0L7B686</accession>
<sequence>MMCFHRISPCPKCGGKVKAKWEEQHYLSALVFRCGGCRYKPYALALKSKPAVEWEWPKDMMLAAAIRRWNAMCNGDKRYRLIYESLGGRR</sequence>
<evidence type="ECO:0000313" key="2">
    <source>
        <dbReference type="Proteomes" id="UP000037193"/>
    </source>
</evidence>
<evidence type="ECO:0000313" key="1">
    <source>
        <dbReference type="EMBL" id="KOA42987.1"/>
    </source>
</evidence>
<dbReference type="PATRIC" id="fig|1365965.3.peg.432"/>
<dbReference type="Proteomes" id="UP000037193">
    <property type="component" value="Unassembled WGS sequence"/>
</dbReference>
<dbReference type="AlphaFoldDB" id="A0A0L7B686"/>
<reference evidence="1 2" key="1">
    <citation type="journal article" date="2015" name="Int J Genomics">
        <title>Comparative Genomics Revealed Genetic Diversity and Species/Strain-Level Differences in Carbohydrate Metabolism of Three Probiotic Bifidobacterial Species.</title>
        <authorList>
            <person name="Odamaki T."/>
            <person name="Horigome A."/>
            <person name="Sugahara H."/>
            <person name="Hashikura N."/>
            <person name="Minami J."/>
            <person name="Xiao J.Z."/>
            <person name="Abe F."/>
        </authorList>
    </citation>
    <scope>NUCLEOTIDE SEQUENCE [LARGE SCALE GENOMIC DNA]</scope>
    <source>
        <strain evidence="1 2">MCC 1128</strain>
    </source>
</reference>